<evidence type="ECO:0000259" key="2">
    <source>
        <dbReference type="Pfam" id="PF03972"/>
    </source>
</evidence>
<accession>A0A1K0JP93</accession>
<sequence length="463" mass="48308">MTPITGTPHPPQEHAGRLIEFLHGLGSDSPHAPMEKARWCLLDALGCALLGARQPWSEIMAAEVLGDRTHGACTIVGKSGNVAPSHAALCNGTAMHGFELDDLLSEAVIHPGAVIVPAVLAAAEAVGASGVQVLRAIVAGYEATARISMALGMDPSHRGFHKTSVVGPVAGAIAAGVAMRLPLDALRNAVGLACSCASGVKSFAGGSAGMVKRMHAGRAAEAAVRMAMLARRGFTAPPTAIDGRFGLLDAFSGDTARPALLDADLGGKWAIDDVWVKVYPICGWIQGVVQLLLAMRAQGGVEAHKVAKIVVATSAFAVRYNGNTEVADTMDAQYSIPYCAAVALAGDPGDPTAFSLDAIRDPVRAELAKRVELRVDPVADEVYPKQFACRVEVHLMNGDVRHAATRDAHGTPGNPCDIEEQIGKFNRLAALSGLPVPAQEVVAVVRRLETLEAVTALTRLLRP</sequence>
<feature type="domain" description="MmgE/PrpD C-terminal" evidence="3">
    <location>
        <begin position="279"/>
        <end position="447"/>
    </location>
</feature>
<dbReference type="GO" id="GO:0016829">
    <property type="term" value="F:lyase activity"/>
    <property type="evidence" value="ECO:0007669"/>
    <property type="project" value="InterPro"/>
</dbReference>
<organism evidence="4">
    <name type="scientific">Cupriavidus necator</name>
    <name type="common">Alcaligenes eutrophus</name>
    <name type="synonym">Ralstonia eutropha</name>
    <dbReference type="NCBI Taxonomy" id="106590"/>
    <lineage>
        <taxon>Bacteria</taxon>
        <taxon>Pseudomonadati</taxon>
        <taxon>Pseudomonadota</taxon>
        <taxon>Betaproteobacteria</taxon>
        <taxon>Burkholderiales</taxon>
        <taxon>Burkholderiaceae</taxon>
        <taxon>Cupriavidus</taxon>
    </lineage>
</organism>
<evidence type="ECO:0000256" key="1">
    <source>
        <dbReference type="ARBA" id="ARBA00006174"/>
    </source>
</evidence>
<dbReference type="Pfam" id="PF19305">
    <property type="entry name" value="MmgE_PrpD_C"/>
    <property type="match status" value="1"/>
</dbReference>
<protein>
    <submittedName>
        <fullName evidence="4">MmgE/PrpD family protein</fullName>
    </submittedName>
</protein>
<dbReference type="AlphaFoldDB" id="A0A1K0JP93"/>
<dbReference type="Gene3D" id="3.30.1330.120">
    <property type="entry name" value="2-methylcitrate dehydratase PrpD"/>
    <property type="match status" value="1"/>
</dbReference>
<dbReference type="PANTHER" id="PTHR16943">
    <property type="entry name" value="2-METHYLCITRATE DEHYDRATASE-RELATED"/>
    <property type="match status" value="1"/>
</dbReference>
<dbReference type="InterPro" id="IPR045336">
    <property type="entry name" value="MmgE_PrpD_N"/>
</dbReference>
<comment type="similarity">
    <text evidence="1">Belongs to the PrpD family.</text>
</comment>
<dbReference type="InterPro" id="IPR036148">
    <property type="entry name" value="MmgE/PrpD_sf"/>
</dbReference>
<dbReference type="Pfam" id="PF03972">
    <property type="entry name" value="MmgE_PrpD_N"/>
    <property type="match status" value="1"/>
</dbReference>
<feature type="domain" description="MmgE/PrpD N-terminal" evidence="2">
    <location>
        <begin position="18"/>
        <end position="254"/>
    </location>
</feature>
<dbReference type="PANTHER" id="PTHR16943:SF8">
    <property type="entry name" value="2-METHYLCITRATE DEHYDRATASE"/>
    <property type="match status" value="1"/>
</dbReference>
<evidence type="ECO:0000313" key="4">
    <source>
        <dbReference type="EMBL" id="SCU76902.1"/>
    </source>
</evidence>
<evidence type="ECO:0000259" key="3">
    <source>
        <dbReference type="Pfam" id="PF19305"/>
    </source>
</evidence>
<dbReference type="InterPro" id="IPR005656">
    <property type="entry name" value="MmgE_PrpD"/>
</dbReference>
<dbReference type="InterPro" id="IPR042188">
    <property type="entry name" value="MmgE/PrpD_sf_2"/>
</dbReference>
<dbReference type="EMBL" id="FMSH01000277">
    <property type="protein sequence ID" value="SCU76902.1"/>
    <property type="molecule type" value="Genomic_DNA"/>
</dbReference>
<dbReference type="Gene3D" id="1.10.4100.10">
    <property type="entry name" value="2-methylcitrate dehydratase PrpD"/>
    <property type="match status" value="1"/>
</dbReference>
<name>A0A1K0JP93_CUPNE</name>
<dbReference type="InterPro" id="IPR042183">
    <property type="entry name" value="MmgE/PrpD_sf_1"/>
</dbReference>
<gene>
    <name evidence="4" type="ORF">CNECB9_3480059</name>
</gene>
<dbReference type="SUPFAM" id="SSF103378">
    <property type="entry name" value="2-methylcitrate dehydratase PrpD"/>
    <property type="match status" value="1"/>
</dbReference>
<dbReference type="RefSeq" id="WP_340526613.1">
    <property type="nucleotide sequence ID" value="NZ_FMSH01000277.1"/>
</dbReference>
<proteinExistence type="inferred from homology"/>
<dbReference type="InterPro" id="IPR045337">
    <property type="entry name" value="MmgE_PrpD_C"/>
</dbReference>
<reference evidence="4" key="1">
    <citation type="submission" date="2016-09" db="EMBL/GenBank/DDBJ databases">
        <authorList>
            <person name="Capua I."/>
            <person name="De Benedictis P."/>
            <person name="Joannis T."/>
            <person name="Lombin L.H."/>
            <person name="Cattoli G."/>
        </authorList>
    </citation>
    <scope>NUCLEOTIDE SEQUENCE</scope>
    <source>
        <strain evidence="4">B9</strain>
    </source>
</reference>